<protein>
    <submittedName>
        <fullName evidence="6">Carbamoyl-phosphate synthase large subunit</fullName>
    </submittedName>
</protein>
<dbReference type="GO" id="GO:0005524">
    <property type="term" value="F:ATP binding"/>
    <property type="evidence" value="ECO:0007669"/>
    <property type="project" value="UniProtKB-UniRule"/>
</dbReference>
<dbReference type="RefSeq" id="WP_091854853.1">
    <property type="nucleotide sequence ID" value="NZ_FNIW01000024.1"/>
</dbReference>
<dbReference type="SMART" id="SM01209">
    <property type="entry name" value="GARS_A"/>
    <property type="match status" value="1"/>
</dbReference>
<keyword evidence="2 4" id="KW-0547">Nucleotide-binding</keyword>
<dbReference type="EMBL" id="FNIW01000024">
    <property type="protein sequence ID" value="SDO52690.1"/>
    <property type="molecule type" value="Genomic_DNA"/>
</dbReference>
<feature type="domain" description="ATP-grasp" evidence="5">
    <location>
        <begin position="111"/>
        <end position="300"/>
    </location>
</feature>
<evidence type="ECO:0000256" key="2">
    <source>
        <dbReference type="ARBA" id="ARBA00022741"/>
    </source>
</evidence>
<dbReference type="GO" id="GO:0016874">
    <property type="term" value="F:ligase activity"/>
    <property type="evidence" value="ECO:0007669"/>
    <property type="project" value="UniProtKB-KW"/>
</dbReference>
<dbReference type="Pfam" id="PF18603">
    <property type="entry name" value="LAL_C2"/>
    <property type="match status" value="1"/>
</dbReference>
<comment type="caution">
    <text evidence="6">The sequence shown here is derived from an EMBL/GenBank/DDBJ whole genome shotgun (WGS) entry which is preliminary data.</text>
</comment>
<dbReference type="SUPFAM" id="SSF52440">
    <property type="entry name" value="PreATP-grasp domain"/>
    <property type="match status" value="1"/>
</dbReference>
<accession>A0A1H0KAB9</accession>
<sequence>MYQNKKSVLIFGVGPLQESIIGRAKKMGLYTVGIDPCEDATCKDCVDAFEVVPGQDYEGHCAVIEKYSIDAIVTAATDKPLVMMARMAEKYGFPFYSVETARWSTDKFQMKERFELGGVPHAQGRLISKVEEAEGLVFPVIVKPRDNSGSRGVKLCRDKNELQISIDEALENSKLDTVLVEEFIEGPEYSIESLHHDGKSEVIQFTEKKTTEFPYNVELGHIQPANISDENKQKIREIISKIGKALNFENCPSHTELKINDRGIFVIETSPRLGGDYITSTLTPLSTGVNLEDELLKISLGVKINPTPNAVQYSGVRFFSFKEGSVIKHVPNEEFVKGWPHVVDFSFALKEGDKVNRITSSLNRYGQLILQAGNRDAIEEAFEKYEKVISESIFS</sequence>
<dbReference type="PROSITE" id="PS50975">
    <property type="entry name" value="ATP_GRASP"/>
    <property type="match status" value="1"/>
</dbReference>
<dbReference type="PANTHER" id="PTHR43585">
    <property type="entry name" value="FUMIPYRROLE BIOSYNTHESIS PROTEIN C"/>
    <property type="match status" value="1"/>
</dbReference>
<gene>
    <name evidence="6" type="ORF">SAMN04487900_12426</name>
</gene>
<evidence type="ECO:0000259" key="5">
    <source>
        <dbReference type="PROSITE" id="PS50975"/>
    </source>
</evidence>
<dbReference type="Gene3D" id="3.30.1490.20">
    <property type="entry name" value="ATP-grasp fold, A domain"/>
    <property type="match status" value="1"/>
</dbReference>
<dbReference type="Proteomes" id="UP000199134">
    <property type="component" value="Unassembled WGS sequence"/>
</dbReference>
<name>A0A1H0KAB9_9BACT</name>
<evidence type="ECO:0000256" key="1">
    <source>
        <dbReference type="ARBA" id="ARBA00022598"/>
    </source>
</evidence>
<proteinExistence type="predicted"/>
<dbReference type="AlphaFoldDB" id="A0A1H0KAB9"/>
<dbReference type="PANTHER" id="PTHR43585:SF2">
    <property type="entry name" value="ATP-GRASP ENZYME FSQD"/>
    <property type="match status" value="1"/>
</dbReference>
<dbReference type="Pfam" id="PF13535">
    <property type="entry name" value="ATP-grasp_4"/>
    <property type="match status" value="1"/>
</dbReference>
<reference evidence="7" key="1">
    <citation type="submission" date="2016-10" db="EMBL/GenBank/DDBJ databases">
        <authorList>
            <person name="de Groot N.N."/>
        </authorList>
    </citation>
    <scope>NUCLEOTIDE SEQUENCE [LARGE SCALE GENOMIC DNA]</scope>
    <source>
        <strain evidence="7">BP1-145</strain>
    </source>
</reference>
<dbReference type="OrthoDB" id="9803907at2"/>
<dbReference type="InterPro" id="IPR016185">
    <property type="entry name" value="PreATP-grasp_dom_sf"/>
</dbReference>
<dbReference type="InterPro" id="IPR011761">
    <property type="entry name" value="ATP-grasp"/>
</dbReference>
<dbReference type="InterPro" id="IPR052032">
    <property type="entry name" value="ATP-dep_AA_Ligase"/>
</dbReference>
<dbReference type="GO" id="GO:0046872">
    <property type="term" value="F:metal ion binding"/>
    <property type="evidence" value="ECO:0007669"/>
    <property type="project" value="InterPro"/>
</dbReference>
<keyword evidence="1" id="KW-0436">Ligase</keyword>
<organism evidence="6 7">
    <name type="scientific">Prevotella communis</name>
    <dbReference type="NCBI Taxonomy" id="2913614"/>
    <lineage>
        <taxon>Bacteria</taxon>
        <taxon>Pseudomonadati</taxon>
        <taxon>Bacteroidota</taxon>
        <taxon>Bacteroidia</taxon>
        <taxon>Bacteroidales</taxon>
        <taxon>Prevotellaceae</taxon>
        <taxon>Prevotella</taxon>
    </lineage>
</organism>
<dbReference type="InterPro" id="IPR013815">
    <property type="entry name" value="ATP_grasp_subdomain_1"/>
</dbReference>
<dbReference type="Gene3D" id="3.40.50.20">
    <property type="match status" value="1"/>
</dbReference>
<evidence type="ECO:0000313" key="6">
    <source>
        <dbReference type="EMBL" id="SDO52690.1"/>
    </source>
</evidence>
<dbReference type="SUPFAM" id="SSF56059">
    <property type="entry name" value="Glutathione synthetase ATP-binding domain-like"/>
    <property type="match status" value="1"/>
</dbReference>
<dbReference type="Gene3D" id="3.30.470.20">
    <property type="entry name" value="ATP-grasp fold, B domain"/>
    <property type="match status" value="1"/>
</dbReference>
<evidence type="ECO:0000313" key="7">
    <source>
        <dbReference type="Proteomes" id="UP000199134"/>
    </source>
</evidence>
<dbReference type="InterPro" id="IPR040570">
    <property type="entry name" value="LAL_C2"/>
</dbReference>
<evidence type="ECO:0000256" key="3">
    <source>
        <dbReference type="ARBA" id="ARBA00022840"/>
    </source>
</evidence>
<evidence type="ECO:0000256" key="4">
    <source>
        <dbReference type="PROSITE-ProRule" id="PRU00409"/>
    </source>
</evidence>
<keyword evidence="3 4" id="KW-0067">ATP-binding</keyword>